<protein>
    <submittedName>
        <fullName evidence="3">Uncharacterized protein</fullName>
    </submittedName>
</protein>
<sequence length="350" mass="38051">MFPYPATSEGSGAADGSVASDHGGNLQSPSLPPPSVVAAFWASVVGPPEKISALSEPAQIEPIDDRTDGSMEKGEGDACQRETGADIANSNEERGGPEQKEGVEADEDEEGVEAGEDEDGVKADEDEERPCKRRRTNAGARDDRQEVTTSVDDLCRLCQEILEEVKNIRASAGSSTGGCDTKAKDLMDEMARTLGDMKSREAAQLVARIKDLEARLESTRVASRKYGDTVARLQATANDRGTELQDLEEEIDLYGRLTNVYLSTQDEDGGQLSAGYHCTFEPTWAPRVGCGFSLTRKVVGDKSSDTLVYSAQKIDKKKVPKGFRQDMKFKRDALSAFFHQMLEAAQQEKK</sequence>
<dbReference type="AlphaFoldDB" id="J0WQM4"/>
<gene>
    <name evidence="3" type="ORF">AURDEDRAFT_176745</name>
</gene>
<feature type="compositionally biased region" description="Basic and acidic residues" evidence="2">
    <location>
        <begin position="63"/>
        <end position="84"/>
    </location>
</feature>
<evidence type="ECO:0000256" key="1">
    <source>
        <dbReference type="SAM" id="Coils"/>
    </source>
</evidence>
<dbReference type="Proteomes" id="UP000006514">
    <property type="component" value="Unassembled WGS sequence"/>
</dbReference>
<proteinExistence type="predicted"/>
<dbReference type="EMBL" id="JH687982">
    <property type="protein sequence ID" value="EJD34200.1"/>
    <property type="molecule type" value="Genomic_DNA"/>
</dbReference>
<keyword evidence="4" id="KW-1185">Reference proteome</keyword>
<evidence type="ECO:0000256" key="2">
    <source>
        <dbReference type="SAM" id="MobiDB-lite"/>
    </source>
</evidence>
<feature type="coiled-coil region" evidence="1">
    <location>
        <begin position="202"/>
        <end position="250"/>
    </location>
</feature>
<dbReference type="KEGG" id="adl:AURDEDRAFT_176745"/>
<organism evidence="3 4">
    <name type="scientific">Auricularia subglabra (strain TFB-10046 / SS5)</name>
    <name type="common">White-rot fungus</name>
    <name type="synonym">Auricularia delicata (strain TFB10046)</name>
    <dbReference type="NCBI Taxonomy" id="717982"/>
    <lineage>
        <taxon>Eukaryota</taxon>
        <taxon>Fungi</taxon>
        <taxon>Dikarya</taxon>
        <taxon>Basidiomycota</taxon>
        <taxon>Agaricomycotina</taxon>
        <taxon>Agaricomycetes</taxon>
        <taxon>Auriculariales</taxon>
        <taxon>Auriculariaceae</taxon>
        <taxon>Auricularia</taxon>
    </lineage>
</organism>
<dbReference type="InParanoid" id="J0WQM4"/>
<evidence type="ECO:0000313" key="3">
    <source>
        <dbReference type="EMBL" id="EJD34200.1"/>
    </source>
</evidence>
<feature type="region of interest" description="Disordered" evidence="2">
    <location>
        <begin position="1"/>
        <end position="34"/>
    </location>
</feature>
<feature type="compositionally biased region" description="Acidic residues" evidence="2">
    <location>
        <begin position="104"/>
        <end position="128"/>
    </location>
</feature>
<feature type="region of interest" description="Disordered" evidence="2">
    <location>
        <begin position="50"/>
        <end position="149"/>
    </location>
</feature>
<keyword evidence="1" id="KW-0175">Coiled coil</keyword>
<evidence type="ECO:0000313" key="4">
    <source>
        <dbReference type="Proteomes" id="UP000006514"/>
    </source>
</evidence>
<name>J0WQM4_AURST</name>
<reference evidence="4" key="1">
    <citation type="journal article" date="2012" name="Science">
        <title>The Paleozoic origin of enzymatic lignin decomposition reconstructed from 31 fungal genomes.</title>
        <authorList>
            <person name="Floudas D."/>
            <person name="Binder M."/>
            <person name="Riley R."/>
            <person name="Barry K."/>
            <person name="Blanchette R.A."/>
            <person name="Henrissat B."/>
            <person name="Martinez A.T."/>
            <person name="Otillar R."/>
            <person name="Spatafora J.W."/>
            <person name="Yadav J.S."/>
            <person name="Aerts A."/>
            <person name="Benoit I."/>
            <person name="Boyd A."/>
            <person name="Carlson A."/>
            <person name="Copeland A."/>
            <person name="Coutinho P.M."/>
            <person name="de Vries R.P."/>
            <person name="Ferreira P."/>
            <person name="Findley K."/>
            <person name="Foster B."/>
            <person name="Gaskell J."/>
            <person name="Glotzer D."/>
            <person name="Gorecki P."/>
            <person name="Heitman J."/>
            <person name="Hesse C."/>
            <person name="Hori C."/>
            <person name="Igarashi K."/>
            <person name="Jurgens J.A."/>
            <person name="Kallen N."/>
            <person name="Kersten P."/>
            <person name="Kohler A."/>
            <person name="Kuees U."/>
            <person name="Kumar T.K.A."/>
            <person name="Kuo A."/>
            <person name="LaButti K."/>
            <person name="Larrondo L.F."/>
            <person name="Lindquist E."/>
            <person name="Ling A."/>
            <person name="Lombard V."/>
            <person name="Lucas S."/>
            <person name="Lundell T."/>
            <person name="Martin R."/>
            <person name="McLaughlin D.J."/>
            <person name="Morgenstern I."/>
            <person name="Morin E."/>
            <person name="Murat C."/>
            <person name="Nagy L.G."/>
            <person name="Nolan M."/>
            <person name="Ohm R.A."/>
            <person name="Patyshakuliyeva A."/>
            <person name="Rokas A."/>
            <person name="Ruiz-Duenas F.J."/>
            <person name="Sabat G."/>
            <person name="Salamov A."/>
            <person name="Samejima M."/>
            <person name="Schmutz J."/>
            <person name="Slot J.C."/>
            <person name="St John F."/>
            <person name="Stenlid J."/>
            <person name="Sun H."/>
            <person name="Sun S."/>
            <person name="Syed K."/>
            <person name="Tsang A."/>
            <person name="Wiebenga A."/>
            <person name="Young D."/>
            <person name="Pisabarro A."/>
            <person name="Eastwood D.C."/>
            <person name="Martin F."/>
            <person name="Cullen D."/>
            <person name="Grigoriev I.V."/>
            <person name="Hibbett D.S."/>
        </authorList>
    </citation>
    <scope>NUCLEOTIDE SEQUENCE [LARGE SCALE GENOMIC DNA]</scope>
    <source>
        <strain evidence="4">TFB10046</strain>
    </source>
</reference>
<feature type="compositionally biased region" description="Basic and acidic residues" evidence="2">
    <location>
        <begin position="91"/>
        <end position="103"/>
    </location>
</feature>
<accession>J0WQM4</accession>